<dbReference type="InterPro" id="IPR008168">
    <property type="entry name" value="Cyt_C_IC"/>
</dbReference>
<feature type="binding site" description="covalent" evidence="23">
    <location>
        <position position="221"/>
    </location>
    <ligand>
        <name>heme c</name>
        <dbReference type="ChEBI" id="CHEBI:61717"/>
        <label>2</label>
    </ligand>
</feature>
<dbReference type="AlphaFoldDB" id="A0AAE3VMZ5"/>
<dbReference type="GO" id="GO:0005886">
    <property type="term" value="C:plasma membrane"/>
    <property type="evidence" value="ECO:0007669"/>
    <property type="project" value="UniProtKB-SubCell"/>
</dbReference>
<keyword evidence="19 21" id="KW-0472">Membrane</keyword>
<dbReference type="PRINTS" id="PR00605">
    <property type="entry name" value="CYTCHROMECIC"/>
</dbReference>
<dbReference type="InterPro" id="IPR009056">
    <property type="entry name" value="Cyt_c-like_dom"/>
</dbReference>
<dbReference type="GO" id="GO:0020037">
    <property type="term" value="F:heme binding"/>
    <property type="evidence" value="ECO:0007669"/>
    <property type="project" value="InterPro"/>
</dbReference>
<dbReference type="Pfam" id="PF00034">
    <property type="entry name" value="Cytochrom_C"/>
    <property type="match status" value="1"/>
</dbReference>
<evidence type="ECO:0000256" key="16">
    <source>
        <dbReference type="ARBA" id="ARBA00023002"/>
    </source>
</evidence>
<evidence type="ECO:0000256" key="1">
    <source>
        <dbReference type="ARBA" id="ARBA00004533"/>
    </source>
</evidence>
<organism evidence="26 27">
    <name type="scientific">Amorphus orientalis</name>
    <dbReference type="NCBI Taxonomy" id="649198"/>
    <lineage>
        <taxon>Bacteria</taxon>
        <taxon>Pseudomonadati</taxon>
        <taxon>Pseudomonadota</taxon>
        <taxon>Alphaproteobacteria</taxon>
        <taxon>Hyphomicrobiales</taxon>
        <taxon>Amorphaceae</taxon>
        <taxon>Amorphus</taxon>
    </lineage>
</organism>
<evidence type="ECO:0000256" key="14">
    <source>
        <dbReference type="ARBA" id="ARBA00022982"/>
    </source>
</evidence>
<keyword evidence="17 21" id="KW-0408">Iron</keyword>
<keyword evidence="12" id="KW-0677">Repeat</keyword>
<feature type="domain" description="Cytochrome c" evidence="25">
    <location>
        <begin position="205"/>
        <end position="286"/>
    </location>
</feature>
<evidence type="ECO:0000256" key="22">
    <source>
        <dbReference type="PIRSR" id="PIRSR000006-1"/>
    </source>
</evidence>
<dbReference type="InterPro" id="IPR004678">
    <property type="entry name" value="Cyt_c_oxidase_cbb3_su3"/>
</dbReference>
<feature type="binding site" description="covalent" evidence="23">
    <location>
        <position position="218"/>
    </location>
    <ligand>
        <name>heme c</name>
        <dbReference type="ChEBI" id="CHEBI:61717"/>
        <label>2</label>
    </ligand>
</feature>
<comment type="subcellular location">
    <subcellularLocation>
        <location evidence="1 21">Cell inner membrane</location>
    </subcellularLocation>
</comment>
<evidence type="ECO:0000256" key="2">
    <source>
        <dbReference type="ARBA" id="ARBA00004673"/>
    </source>
</evidence>
<dbReference type="GO" id="GO:1902600">
    <property type="term" value="P:proton transmembrane transport"/>
    <property type="evidence" value="ECO:0007669"/>
    <property type="project" value="UniProtKB-KW"/>
</dbReference>
<evidence type="ECO:0000256" key="15">
    <source>
        <dbReference type="ARBA" id="ARBA00022989"/>
    </source>
</evidence>
<keyword evidence="14 21" id="KW-0249">Electron transport</keyword>
<comment type="function">
    <text evidence="20">C-type cytochrome. Part of the cbb3-type cytochrome c oxidase complex. FixP subunit is required for transferring electrons from donor cytochrome c via its heme groups to FixO subunit. From there, electrons are shuttled to the catalytic binuclear center of FixN subunit where oxygen reduction takes place. The complex also functions as a proton pump.</text>
</comment>
<dbReference type="Proteomes" id="UP001229244">
    <property type="component" value="Unassembled WGS sequence"/>
</dbReference>
<evidence type="ECO:0000256" key="17">
    <source>
        <dbReference type="ARBA" id="ARBA00023004"/>
    </source>
</evidence>
<keyword evidence="10 24" id="KW-0812">Transmembrane</keyword>
<keyword evidence="9 21" id="KW-0679">Respiratory chain</keyword>
<evidence type="ECO:0000256" key="13">
    <source>
        <dbReference type="ARBA" id="ARBA00022781"/>
    </source>
</evidence>
<feature type="binding site" description="axial binding residue" evidence="22">
    <location>
        <position position="172"/>
    </location>
    <ligand>
        <name>heme c</name>
        <dbReference type="ChEBI" id="CHEBI:61717"/>
        <label>2</label>
    </ligand>
    <ligandPart>
        <name>Fe</name>
        <dbReference type="ChEBI" id="CHEBI:18248"/>
    </ligandPart>
</feature>
<accession>A0AAE3VMZ5</accession>
<feature type="domain" description="Cytochrome c" evidence="25">
    <location>
        <begin position="108"/>
        <end position="197"/>
    </location>
</feature>
<evidence type="ECO:0000256" key="4">
    <source>
        <dbReference type="ARBA" id="ARBA00011203"/>
    </source>
</evidence>
<comment type="cofactor">
    <cofactor evidence="21 23">
        <name>heme c</name>
        <dbReference type="ChEBI" id="CHEBI:61717"/>
    </cofactor>
    <text evidence="21 23">Binds 2 heme C groups per subunit.</text>
</comment>
<feature type="binding site" description="covalent" evidence="23">
    <location>
        <position position="124"/>
    </location>
    <ligand>
        <name>heme c</name>
        <dbReference type="ChEBI" id="CHEBI:61717"/>
        <label>1</label>
    </ligand>
</feature>
<keyword evidence="7 21" id="KW-0997">Cell inner membrane</keyword>
<evidence type="ECO:0000256" key="21">
    <source>
        <dbReference type="PIRNR" id="PIRNR000006"/>
    </source>
</evidence>
<evidence type="ECO:0000256" key="18">
    <source>
        <dbReference type="ARBA" id="ARBA00023065"/>
    </source>
</evidence>
<keyword evidence="13 21" id="KW-0375">Hydrogen ion transport</keyword>
<proteinExistence type="inferred from homology"/>
<dbReference type="Pfam" id="PF14715">
    <property type="entry name" value="FixP_N"/>
    <property type="match status" value="1"/>
</dbReference>
<dbReference type="PIRSF" id="PIRSF000006">
    <property type="entry name" value="Cbb3-Cox_fixP"/>
    <property type="match status" value="1"/>
</dbReference>
<dbReference type="RefSeq" id="WP_306884887.1">
    <property type="nucleotide sequence ID" value="NZ_JAUSUL010000001.1"/>
</dbReference>
<evidence type="ECO:0000256" key="24">
    <source>
        <dbReference type="SAM" id="Phobius"/>
    </source>
</evidence>
<feature type="binding site" description="axial binding residue" evidence="22">
    <location>
        <position position="263"/>
    </location>
    <ligand>
        <name>heme c</name>
        <dbReference type="ChEBI" id="CHEBI:61717"/>
        <label>1</label>
    </ligand>
    <ligandPart>
        <name>Fe</name>
        <dbReference type="ChEBI" id="CHEBI:18248"/>
    </ligandPart>
</feature>
<dbReference type="EMBL" id="JAUSUL010000001">
    <property type="protein sequence ID" value="MDQ0315094.1"/>
    <property type="molecule type" value="Genomic_DNA"/>
</dbReference>
<name>A0AAE3VMZ5_9HYPH</name>
<evidence type="ECO:0000256" key="7">
    <source>
        <dbReference type="ARBA" id="ARBA00022519"/>
    </source>
</evidence>
<feature type="binding site" description="axial binding residue" evidence="22">
    <location>
        <position position="125"/>
    </location>
    <ligand>
        <name>heme c</name>
        <dbReference type="ChEBI" id="CHEBI:61717"/>
        <label>1</label>
    </ligand>
    <ligandPart>
        <name>Fe</name>
        <dbReference type="ChEBI" id="CHEBI:18248"/>
    </ligandPart>
</feature>
<dbReference type="GO" id="GO:0005506">
    <property type="term" value="F:iron ion binding"/>
    <property type="evidence" value="ECO:0007669"/>
    <property type="project" value="InterPro"/>
</dbReference>
<dbReference type="Pfam" id="PF13442">
    <property type="entry name" value="Cytochrome_CBB3"/>
    <property type="match status" value="1"/>
</dbReference>
<keyword evidence="18 21" id="KW-0406">Ion transport</keyword>
<dbReference type="Gene3D" id="1.10.760.10">
    <property type="entry name" value="Cytochrome c-like domain"/>
    <property type="match status" value="2"/>
</dbReference>
<dbReference type="GO" id="GO:0009055">
    <property type="term" value="F:electron transfer activity"/>
    <property type="evidence" value="ECO:0007669"/>
    <property type="project" value="InterPro"/>
</dbReference>
<evidence type="ECO:0000256" key="8">
    <source>
        <dbReference type="ARBA" id="ARBA00022617"/>
    </source>
</evidence>
<evidence type="ECO:0000313" key="26">
    <source>
        <dbReference type="EMBL" id="MDQ0315094.1"/>
    </source>
</evidence>
<evidence type="ECO:0000256" key="10">
    <source>
        <dbReference type="ARBA" id="ARBA00022692"/>
    </source>
</evidence>
<keyword evidence="16 21" id="KW-0560">Oxidoreductase</keyword>
<dbReference type="GO" id="GO:0016491">
    <property type="term" value="F:oxidoreductase activity"/>
    <property type="evidence" value="ECO:0007669"/>
    <property type="project" value="UniProtKB-KW"/>
</dbReference>
<gene>
    <name evidence="26" type="ORF">J2S73_001531</name>
</gene>
<feature type="binding site" description="covalent" evidence="23">
    <location>
        <position position="121"/>
    </location>
    <ligand>
        <name>heme c</name>
        <dbReference type="ChEBI" id="CHEBI:61717"/>
        <label>1</label>
    </ligand>
</feature>
<reference evidence="26" key="1">
    <citation type="submission" date="2023-07" db="EMBL/GenBank/DDBJ databases">
        <title>Genomic Encyclopedia of Type Strains, Phase IV (KMG-IV): sequencing the most valuable type-strain genomes for metagenomic binning, comparative biology and taxonomic classification.</title>
        <authorList>
            <person name="Goeker M."/>
        </authorList>
    </citation>
    <scope>NUCLEOTIDE SEQUENCE</scope>
    <source>
        <strain evidence="26">DSM 21202</strain>
    </source>
</reference>
<dbReference type="PANTHER" id="PTHR33751">
    <property type="entry name" value="CBB3-TYPE CYTOCHROME C OXIDASE SUBUNIT FIXP"/>
    <property type="match status" value="1"/>
</dbReference>
<evidence type="ECO:0000256" key="12">
    <source>
        <dbReference type="ARBA" id="ARBA00022737"/>
    </source>
</evidence>
<keyword evidence="27" id="KW-1185">Reference proteome</keyword>
<evidence type="ECO:0000256" key="9">
    <source>
        <dbReference type="ARBA" id="ARBA00022660"/>
    </source>
</evidence>
<protein>
    <recommendedName>
        <fullName evidence="21">Cbb3-type cytochrome c oxidase subunit</fullName>
    </recommendedName>
</protein>
<dbReference type="SUPFAM" id="SSF46626">
    <property type="entry name" value="Cytochrome c"/>
    <property type="match status" value="2"/>
</dbReference>
<evidence type="ECO:0000256" key="19">
    <source>
        <dbReference type="ARBA" id="ARBA00023136"/>
    </source>
</evidence>
<evidence type="ECO:0000256" key="20">
    <source>
        <dbReference type="ARBA" id="ARBA00025525"/>
    </source>
</evidence>
<comment type="similarity">
    <text evidence="3 21">Belongs to the CcoP / FixP family.</text>
</comment>
<keyword evidence="5 21" id="KW-0813">Transport</keyword>
<dbReference type="Gene3D" id="6.10.280.130">
    <property type="match status" value="1"/>
</dbReference>
<comment type="subunit">
    <text evidence="4">Component of the cbb3-type cytochrome c oxidase at least composed of FixN, FixO, FixQ and FixP.</text>
</comment>
<sequence>MAKKEIDAVSGVETTGHDWDGLKELNNPLPRWWLWVFYATIVYAIVYWILMPAWPLLNGYTPGLLGNNQREQGEIAYEEVVDQRSEIGKEIATADLSAIVQDASMLEFATAQGEAAFGDNCAPCHGSGATGGPGYPNLQDDAWLWGGSLEAIHTTLQHGIRAEDPNTRLGEMTAFGDLGILDRAQIRDVTSYVRTLSGLEPASNVDVANGEEIFAQNCAACHGADGKGNQDLGAPNLTDQIWLYGGDIETIVQTITHGRAGVMPAWSERLDPTTVKSLTVYVHGLGGGQ</sequence>
<keyword evidence="8 21" id="KW-0349">Heme</keyword>
<dbReference type="InterPro" id="IPR050597">
    <property type="entry name" value="Cytochrome_c_Oxidase_Subunit"/>
</dbReference>
<comment type="pathway">
    <text evidence="2 21">Energy metabolism; oxidative phosphorylation.</text>
</comment>
<evidence type="ECO:0000256" key="23">
    <source>
        <dbReference type="PIRSR" id="PIRSR000006-2"/>
    </source>
</evidence>
<evidence type="ECO:0000313" key="27">
    <source>
        <dbReference type="Proteomes" id="UP001229244"/>
    </source>
</evidence>
<dbReference type="PROSITE" id="PS51007">
    <property type="entry name" value="CYTC"/>
    <property type="match status" value="2"/>
</dbReference>
<evidence type="ECO:0000256" key="11">
    <source>
        <dbReference type="ARBA" id="ARBA00022723"/>
    </source>
</evidence>
<keyword evidence="15 24" id="KW-1133">Transmembrane helix</keyword>
<keyword evidence="6 21" id="KW-1003">Cell membrane</keyword>
<dbReference type="PANTHER" id="PTHR33751:SF1">
    <property type="entry name" value="CBB3-TYPE CYTOCHROME C OXIDASE SUBUNIT FIXP"/>
    <property type="match status" value="1"/>
</dbReference>
<evidence type="ECO:0000259" key="25">
    <source>
        <dbReference type="PROSITE" id="PS51007"/>
    </source>
</evidence>
<dbReference type="InterPro" id="IPR032858">
    <property type="entry name" value="CcoP_N"/>
</dbReference>
<dbReference type="InterPro" id="IPR036909">
    <property type="entry name" value="Cyt_c-like_dom_sf"/>
</dbReference>
<dbReference type="InterPro" id="IPR038414">
    <property type="entry name" value="CcoP_N_sf"/>
</dbReference>
<evidence type="ECO:0000256" key="3">
    <source>
        <dbReference type="ARBA" id="ARBA00006113"/>
    </source>
</evidence>
<comment type="caution">
    <text evidence="26">The sequence shown here is derived from an EMBL/GenBank/DDBJ whole genome shotgun (WGS) entry which is preliminary data.</text>
</comment>
<evidence type="ECO:0000256" key="6">
    <source>
        <dbReference type="ARBA" id="ARBA00022475"/>
    </source>
</evidence>
<feature type="binding site" description="axial binding residue" evidence="22">
    <location>
        <position position="222"/>
    </location>
    <ligand>
        <name>heme c</name>
        <dbReference type="ChEBI" id="CHEBI:61717"/>
        <label>2</label>
    </ligand>
    <ligandPart>
        <name>Fe</name>
        <dbReference type="ChEBI" id="CHEBI:18248"/>
    </ligandPart>
</feature>
<dbReference type="NCBIfam" id="TIGR00782">
    <property type="entry name" value="ccoP"/>
    <property type="match status" value="1"/>
</dbReference>
<evidence type="ECO:0000256" key="5">
    <source>
        <dbReference type="ARBA" id="ARBA00022448"/>
    </source>
</evidence>
<feature type="transmembrane region" description="Helical" evidence="24">
    <location>
        <begin position="32"/>
        <end position="50"/>
    </location>
</feature>
<keyword evidence="11 21" id="KW-0479">Metal-binding</keyword>